<gene>
    <name evidence="3" type="ORF">ENL70_04715</name>
</gene>
<dbReference type="InterPro" id="IPR021973">
    <property type="entry name" value="SprA-related"/>
</dbReference>
<feature type="coiled-coil region" evidence="1">
    <location>
        <begin position="32"/>
        <end position="59"/>
    </location>
</feature>
<dbReference type="Pfam" id="PF12118">
    <property type="entry name" value="SprA-related"/>
    <property type="match status" value="1"/>
</dbReference>
<evidence type="ECO:0000313" key="3">
    <source>
        <dbReference type="EMBL" id="HHI65831.1"/>
    </source>
</evidence>
<sequence length="168" mass="17936">MVSNDISSSRNNNASAVSSNISSSSNAISLLKRKFSAQVEQQIEQLKKTDQEVRAHEQAHIAASGGLATSGPNYVYVTGPDGKLYAVGGDVTIDVSPVPNNPDATIQKMQTVIRAALAPAQPSSQDYSVASQAQMIIIQAQEQKYLIESHKLHLSNASNSKNQINTTL</sequence>
<dbReference type="AlphaFoldDB" id="A0A7C5PH19"/>
<protein>
    <recommendedName>
        <fullName evidence="4">SprA-related family protein</fullName>
    </recommendedName>
</protein>
<name>A0A7C5PH19_9BACT</name>
<accession>A0A7C5PH19</accession>
<reference evidence="3" key="1">
    <citation type="journal article" date="2020" name="mSystems">
        <title>Genome- and Community-Level Interaction Insights into Carbon Utilization and Element Cycling Functions of Hydrothermarchaeota in Hydrothermal Sediment.</title>
        <authorList>
            <person name="Zhou Z."/>
            <person name="Liu Y."/>
            <person name="Xu W."/>
            <person name="Pan J."/>
            <person name="Luo Z.H."/>
            <person name="Li M."/>
        </authorList>
    </citation>
    <scope>NUCLEOTIDE SEQUENCE [LARGE SCALE GENOMIC DNA]</scope>
    <source>
        <strain evidence="3">SpSt-1019</strain>
    </source>
</reference>
<dbReference type="EMBL" id="DRUY01000157">
    <property type="protein sequence ID" value="HHI65831.1"/>
    <property type="molecule type" value="Genomic_DNA"/>
</dbReference>
<evidence type="ECO:0000256" key="1">
    <source>
        <dbReference type="SAM" id="Coils"/>
    </source>
</evidence>
<comment type="caution">
    <text evidence="3">The sequence shown here is derived from an EMBL/GenBank/DDBJ whole genome shotgun (WGS) entry which is preliminary data.</text>
</comment>
<evidence type="ECO:0008006" key="4">
    <source>
        <dbReference type="Google" id="ProtNLM"/>
    </source>
</evidence>
<proteinExistence type="predicted"/>
<evidence type="ECO:0000256" key="2">
    <source>
        <dbReference type="SAM" id="MobiDB-lite"/>
    </source>
</evidence>
<feature type="region of interest" description="Disordered" evidence="2">
    <location>
        <begin position="1"/>
        <end position="20"/>
    </location>
</feature>
<organism evidence="3">
    <name type="scientific">Thermodesulfobium narugense</name>
    <dbReference type="NCBI Taxonomy" id="184064"/>
    <lineage>
        <taxon>Bacteria</taxon>
        <taxon>Pseudomonadati</taxon>
        <taxon>Thermodesulfobiota</taxon>
        <taxon>Thermodesulfobiia</taxon>
        <taxon>Thermodesulfobiales</taxon>
        <taxon>Thermodesulfobiaceae</taxon>
        <taxon>Thermodesulfobium</taxon>
    </lineage>
</organism>
<keyword evidence="1" id="KW-0175">Coiled coil</keyword>